<proteinExistence type="predicted"/>
<dbReference type="Pfam" id="PF17921">
    <property type="entry name" value="Integrase_H2C2"/>
    <property type="match status" value="1"/>
</dbReference>
<dbReference type="Gene3D" id="2.40.70.10">
    <property type="entry name" value="Acid Proteases"/>
    <property type="match status" value="1"/>
</dbReference>
<reference evidence="4" key="1">
    <citation type="submission" date="2018-01" db="EMBL/GenBank/DDBJ databases">
        <authorList>
            <person name="Mao J.F."/>
        </authorList>
    </citation>
    <scope>NUCLEOTIDE SEQUENCE</scope>
    <source>
        <strain evidence="4">Huo1</strain>
        <tissue evidence="4">Leaf</tissue>
    </source>
</reference>
<dbReference type="InterPro" id="IPR016197">
    <property type="entry name" value="Chromo-like_dom_sf"/>
</dbReference>
<dbReference type="Pfam" id="PF03732">
    <property type="entry name" value="Retrotrans_gag"/>
    <property type="match status" value="1"/>
</dbReference>
<evidence type="ECO:0000256" key="1">
    <source>
        <dbReference type="SAM" id="MobiDB-lite"/>
    </source>
</evidence>
<dbReference type="SUPFAM" id="SSF50630">
    <property type="entry name" value="Acid proteases"/>
    <property type="match status" value="1"/>
</dbReference>
<dbReference type="InterPro" id="IPR032567">
    <property type="entry name" value="RTL1-rel"/>
</dbReference>
<dbReference type="Gene3D" id="1.10.340.70">
    <property type="match status" value="1"/>
</dbReference>
<accession>A0A8X8X4G1</accession>
<gene>
    <name evidence="4" type="ORF">SASPL_133103</name>
</gene>
<dbReference type="InterPro" id="IPR005162">
    <property type="entry name" value="Retrotrans_gag_dom"/>
</dbReference>
<dbReference type="SUPFAM" id="SSF54160">
    <property type="entry name" value="Chromo domain-like"/>
    <property type="match status" value="1"/>
</dbReference>
<feature type="region of interest" description="Disordered" evidence="1">
    <location>
        <begin position="200"/>
        <end position="263"/>
    </location>
</feature>
<evidence type="ECO:0000313" key="5">
    <source>
        <dbReference type="Proteomes" id="UP000298416"/>
    </source>
</evidence>
<dbReference type="AlphaFoldDB" id="A0A8X8X4G1"/>
<reference evidence="4" key="2">
    <citation type="submission" date="2020-08" db="EMBL/GenBank/DDBJ databases">
        <title>Plant Genome Project.</title>
        <authorList>
            <person name="Zhang R.-G."/>
        </authorList>
    </citation>
    <scope>NUCLEOTIDE SEQUENCE</scope>
    <source>
        <strain evidence="4">Huo1</strain>
        <tissue evidence="4">Leaf</tissue>
    </source>
</reference>
<evidence type="ECO:0000259" key="3">
    <source>
        <dbReference type="Pfam" id="PF17921"/>
    </source>
</evidence>
<dbReference type="Pfam" id="PF08284">
    <property type="entry name" value="RVP_2"/>
    <property type="match status" value="1"/>
</dbReference>
<feature type="domain" description="Integrase zinc-binding" evidence="3">
    <location>
        <begin position="605"/>
        <end position="638"/>
    </location>
</feature>
<dbReference type="InterPro" id="IPR021109">
    <property type="entry name" value="Peptidase_aspartic_dom_sf"/>
</dbReference>
<feature type="compositionally biased region" description="Basic and acidic residues" evidence="1">
    <location>
        <begin position="53"/>
        <end position="71"/>
    </location>
</feature>
<dbReference type="PANTHER" id="PTHR15503:SF22">
    <property type="entry name" value="TRANSPOSON TY3-I GAG POLYPROTEIN"/>
    <property type="match status" value="1"/>
</dbReference>
<dbReference type="InterPro" id="IPR041588">
    <property type="entry name" value="Integrase_H2C2"/>
</dbReference>
<dbReference type="Proteomes" id="UP000298416">
    <property type="component" value="Unassembled WGS sequence"/>
</dbReference>
<protein>
    <submittedName>
        <fullName evidence="4">Uncharacterized protein</fullName>
    </submittedName>
</protein>
<evidence type="ECO:0000259" key="2">
    <source>
        <dbReference type="Pfam" id="PF03732"/>
    </source>
</evidence>
<keyword evidence="5" id="KW-1185">Reference proteome</keyword>
<comment type="caution">
    <text evidence="4">The sequence shown here is derived from an EMBL/GenBank/DDBJ whole genome shotgun (WGS) entry which is preliminary data.</text>
</comment>
<evidence type="ECO:0000313" key="4">
    <source>
        <dbReference type="EMBL" id="KAG6405513.1"/>
    </source>
</evidence>
<organism evidence="4">
    <name type="scientific">Salvia splendens</name>
    <name type="common">Scarlet sage</name>
    <dbReference type="NCBI Taxonomy" id="180675"/>
    <lineage>
        <taxon>Eukaryota</taxon>
        <taxon>Viridiplantae</taxon>
        <taxon>Streptophyta</taxon>
        <taxon>Embryophyta</taxon>
        <taxon>Tracheophyta</taxon>
        <taxon>Spermatophyta</taxon>
        <taxon>Magnoliopsida</taxon>
        <taxon>eudicotyledons</taxon>
        <taxon>Gunneridae</taxon>
        <taxon>Pentapetalae</taxon>
        <taxon>asterids</taxon>
        <taxon>lamiids</taxon>
        <taxon>Lamiales</taxon>
        <taxon>Lamiaceae</taxon>
        <taxon>Nepetoideae</taxon>
        <taxon>Mentheae</taxon>
        <taxon>Salviinae</taxon>
        <taxon>Salvia</taxon>
        <taxon>Salvia subgen. Calosphace</taxon>
        <taxon>core Calosphace</taxon>
    </lineage>
</organism>
<dbReference type="EMBL" id="PNBA02000012">
    <property type="protein sequence ID" value="KAG6405513.1"/>
    <property type="molecule type" value="Genomic_DNA"/>
</dbReference>
<sequence length="1134" mass="126021">MEALEKEQQGIREDQRAMKESLEIITATLTELSVAVKTKSESHSGGGGSNDDDGNKSEEGSDTGEKPDQGKNKGVAAAVVAMEGPALYWMTWLRSRKPSLTWKGFSEALVSRFDTRFQGDAFERLADIKQIKGVEDYVNLFVQLSSQVPGLTDAHYLGYFMKGLKDPIRGFLRLFRPTELESAMELARDVEDNLAIQGGGRTSLNWNNSTPRRSGWSRSGSMAWTDSIGRPSQNFTSSNSRPGEKSSMSRASEAMQHPQRPRFTRISSQELAELKAKGLCFRCRKPYSPGHECSLKQLRVMITEGEKIDLQQYEFYQPTGLEEMNEEHEESGEGDVELPLYSMAGIDTARTMRLHAKLGEHTIIVLIDSGASHNFISRALVDRLQLQPDREERFGVLLGNGLRQEAEGACRKIEVTLAGCQFLLDCFVFPLGGVDMILGMTWLSTLGEVKHYYDKMIMKFEKEGRCIKLRGDPQLCRGPIGLKSLINSRDAQVWAIVLEEKGDAEIHEQEGVQEVLQQFHEVFGDPKSLPPERVTDHRITLEDALSKAEWLGFEGIESEQRSDEYLKAIIESIQRQPDSRPGFRLVGTKLFFHDRITLPAASRWIPELLHEFHDTPSGGHAGVLRTYRRIATNVYWKELPVLPMLEPEQILALRVIPMGEREVEQLLVKWKGEGEDGATWIDLQHFMGQFPDFDLEDKVDSKGDGIDMKRKGDNQGKPLIVYQRRKKLSLAHNTDLSSDLNSFKSTTLHDDFRFDYLISGYCYVNLQKFRLYLKRLSMVVHQQVGLSSSYCGPVEQNLKLASLGRIEFQALAASGQLPPPTLAALHAELSRPTGNLILPGVDQRTLLHASLQGSKCVSVDRVAYAQPLEKCSPNISKQSSQPLTSNGDVHPEFAAWSSKNLGDLVPACNLGTVTETDGLLTFVQQQQKQSMMPETSRSINVNPSCLVVPSQSSPNHQAGNSPASVDQNCSFRNSAVDHNNPLISSGIGQVLEVECKAVSAPRDAASVSSTSSYSRNIQESSCQRVWNSASTLNAVVQPPTKAFVQCSYNGKLHLVQGSAGNPVYTGRGLSIPSRFAVNEQELQMCSLSQVRSYVESSSSKVKQEPNMDLMGSVKLGTPVKQLFSQNDLMSVFSD</sequence>
<name>A0A8X8X4G1_SALSN</name>
<feature type="domain" description="Retrotransposon gag" evidence="2">
    <location>
        <begin position="78"/>
        <end position="165"/>
    </location>
</feature>
<dbReference type="PANTHER" id="PTHR15503">
    <property type="entry name" value="LDOC1 RELATED"/>
    <property type="match status" value="1"/>
</dbReference>
<feature type="region of interest" description="Disordered" evidence="1">
    <location>
        <begin position="36"/>
        <end position="73"/>
    </location>
</feature>
<feature type="compositionally biased region" description="Polar residues" evidence="1">
    <location>
        <begin position="202"/>
        <end position="250"/>
    </location>
</feature>
<dbReference type="CDD" id="cd00303">
    <property type="entry name" value="retropepsin_like"/>
    <property type="match status" value="1"/>
</dbReference>